<dbReference type="EMBL" id="CP109106">
    <property type="protein sequence ID" value="WSB74276.1"/>
    <property type="molecule type" value="Genomic_DNA"/>
</dbReference>
<dbReference type="Pfam" id="PF03403">
    <property type="entry name" value="PAF-AH_p_II"/>
    <property type="match status" value="1"/>
</dbReference>
<keyword evidence="2" id="KW-0442">Lipid degradation</keyword>
<evidence type="ECO:0000256" key="2">
    <source>
        <dbReference type="ARBA" id="ARBA00022963"/>
    </source>
</evidence>
<feature type="region of interest" description="Disordered" evidence="4">
    <location>
        <begin position="1"/>
        <end position="33"/>
    </location>
</feature>
<dbReference type="RefSeq" id="WP_411977445.1">
    <property type="nucleotide sequence ID" value="NZ_CP109106.1"/>
</dbReference>
<dbReference type="Proteomes" id="UP001344251">
    <property type="component" value="Chromosome"/>
</dbReference>
<evidence type="ECO:0000313" key="5">
    <source>
        <dbReference type="EMBL" id="WSB74276.1"/>
    </source>
</evidence>
<sequence length="405" mass="44243">MLLTGAGRAQAHPAQARPAQARPQAHSAQAQPADEVTVRLPAPTGPHPTGVTTLHLVDRSRRDPWEPLPVREVMVSVFYPARTVRGYPVAPQMTEGAAKTLPHVDPLFHRELPTRGVNWAATTTHSRTGAPALPARRPVLLYSPGGGDPRTLGTGLAEELASHGYVVVTIDHPGDASEVEFPHRMKGRKKVRTTVLRGDPRTDPALFRSLIDTRIADTRFVLDQLEALAAGRNPDAERRPLPHGLGRALDLRRTGLYGHSAGGTTAAQAMYEDRRIVAAVNLEGFLDHPPEAPGREGKLYPVARYGVDRPLLLLGTDGFRYQKELERSWSAMLAHPHGRTRRRQLDHATHGVFTDYATIAPQLQSAGLMTADNRNKLVGTIDPAVSVPLLRGYVHSFFARHLPAD</sequence>
<keyword evidence="1 5" id="KW-0378">Hydrolase</keyword>
<organism evidence="5 6">
    <name type="scientific">Streptomyces decoyicus</name>
    <dbReference type="NCBI Taxonomy" id="249567"/>
    <lineage>
        <taxon>Bacteria</taxon>
        <taxon>Bacillati</taxon>
        <taxon>Actinomycetota</taxon>
        <taxon>Actinomycetes</taxon>
        <taxon>Kitasatosporales</taxon>
        <taxon>Streptomycetaceae</taxon>
        <taxon>Streptomyces</taxon>
    </lineage>
</organism>
<dbReference type="PANTHER" id="PTHR10272:SF0">
    <property type="entry name" value="PLATELET-ACTIVATING FACTOR ACETYLHYDROLASE"/>
    <property type="match status" value="1"/>
</dbReference>
<proteinExistence type="predicted"/>
<dbReference type="InterPro" id="IPR029058">
    <property type="entry name" value="AB_hydrolase_fold"/>
</dbReference>
<name>A0ABZ1FVV1_9ACTN</name>
<reference evidence="5 6" key="1">
    <citation type="submission" date="2022-10" db="EMBL/GenBank/DDBJ databases">
        <title>The complete genomes of actinobacterial strains from the NBC collection.</title>
        <authorList>
            <person name="Joergensen T.S."/>
            <person name="Alvarez Arevalo M."/>
            <person name="Sterndorff E.B."/>
            <person name="Faurdal D."/>
            <person name="Vuksanovic O."/>
            <person name="Mourched A.-S."/>
            <person name="Charusanti P."/>
            <person name="Shaw S."/>
            <person name="Blin K."/>
            <person name="Weber T."/>
        </authorList>
    </citation>
    <scope>NUCLEOTIDE SEQUENCE [LARGE SCALE GENOMIC DNA]</scope>
    <source>
        <strain evidence="5 6">NBC 01774</strain>
    </source>
</reference>
<gene>
    <name evidence="5" type="ORF">OG863_38100</name>
</gene>
<evidence type="ECO:0000256" key="1">
    <source>
        <dbReference type="ARBA" id="ARBA00022801"/>
    </source>
</evidence>
<keyword evidence="6" id="KW-1185">Reference proteome</keyword>
<evidence type="ECO:0000256" key="3">
    <source>
        <dbReference type="ARBA" id="ARBA00023098"/>
    </source>
</evidence>
<dbReference type="SUPFAM" id="SSF53474">
    <property type="entry name" value="alpha/beta-Hydrolases"/>
    <property type="match status" value="1"/>
</dbReference>
<keyword evidence="3" id="KW-0443">Lipid metabolism</keyword>
<protein>
    <submittedName>
        <fullName evidence="5">Alpha/beta hydrolase</fullName>
    </submittedName>
</protein>
<dbReference type="Gene3D" id="3.40.50.1820">
    <property type="entry name" value="alpha/beta hydrolase"/>
    <property type="match status" value="1"/>
</dbReference>
<evidence type="ECO:0000256" key="4">
    <source>
        <dbReference type="SAM" id="MobiDB-lite"/>
    </source>
</evidence>
<dbReference type="GO" id="GO:0016787">
    <property type="term" value="F:hydrolase activity"/>
    <property type="evidence" value="ECO:0007669"/>
    <property type="project" value="UniProtKB-KW"/>
</dbReference>
<dbReference type="PANTHER" id="PTHR10272">
    <property type="entry name" value="PLATELET-ACTIVATING FACTOR ACETYLHYDROLASE"/>
    <property type="match status" value="1"/>
</dbReference>
<accession>A0ABZ1FVV1</accession>
<evidence type="ECO:0000313" key="6">
    <source>
        <dbReference type="Proteomes" id="UP001344251"/>
    </source>
</evidence>